<proteinExistence type="inferred from homology"/>
<protein>
    <recommendedName>
        <fullName evidence="5">Protein-arginine kinase</fullName>
        <ecNumber evidence="5">2.7.14.1</ecNumber>
    </recommendedName>
</protein>
<name>A0A3A4QRP6_9BACT</name>
<dbReference type="CDD" id="cd07930">
    <property type="entry name" value="bacterial_phosphagen_kinase"/>
    <property type="match status" value="1"/>
</dbReference>
<evidence type="ECO:0000256" key="4">
    <source>
        <dbReference type="ARBA" id="ARBA00022840"/>
    </source>
</evidence>
<sequence>MDFNKISATQAEWLLGKGPNSDIVMSSRIRLARNLKGVPFPQQNSPANNEKVIDVVFDALKKTKFFKNGIIARMQDIPDIDKQILFETHLISKELITHNHASAIAISAAQDLVIMVNEEDHLRIQVLKSGFNIDACWELINKVDSALEKVLDFAYSPSLGYLTACPTNVGTGMRASVMLHLPGLMLMELINKVMQAVIKLGLAVRGFYGEGSEVLGNLFQISNQTTLGKSEKEIIANISKVIDLMIEHERNARAMLNNKSAEKIKDTVGRSYGILCNAHIISSKETISLLSALRMGMDMGYITGLDTSAINELFIQIQPAHLQKISGELLDPGMRDVRRAQLIRERLRQNNDKQS</sequence>
<feature type="binding site" evidence="5 6">
    <location>
        <position position="89"/>
    </location>
    <ligand>
        <name>ATP</name>
        <dbReference type="ChEBI" id="CHEBI:30616"/>
    </ligand>
</feature>
<dbReference type="Proteomes" id="UP000266426">
    <property type="component" value="Unassembled WGS sequence"/>
</dbReference>
<reference evidence="9 10" key="1">
    <citation type="journal article" date="2017" name="ISME J.">
        <title>Energy and carbon metabolisms in a deep terrestrial subsurface fluid microbial community.</title>
        <authorList>
            <person name="Momper L."/>
            <person name="Jungbluth S.P."/>
            <person name="Lee M.D."/>
            <person name="Amend J.P."/>
        </authorList>
    </citation>
    <scope>NUCLEOTIDE SEQUENCE [LARGE SCALE GENOMIC DNA]</scope>
    <source>
        <strain evidence="9">SURF_26</strain>
    </source>
</reference>
<evidence type="ECO:0000256" key="6">
    <source>
        <dbReference type="PROSITE-ProRule" id="PRU00843"/>
    </source>
</evidence>
<dbReference type="PROSITE" id="PS51510">
    <property type="entry name" value="PHOSPHAGEN_KINASE_C"/>
    <property type="match status" value="1"/>
</dbReference>
<keyword evidence="4 5" id="KW-0067">ATP-binding</keyword>
<dbReference type="InterPro" id="IPR000749">
    <property type="entry name" value="ATP-guanido_PTrfase"/>
</dbReference>
<dbReference type="InterPro" id="IPR022415">
    <property type="entry name" value="ATP-guanido_PTrfase_AS"/>
</dbReference>
<evidence type="ECO:0000256" key="2">
    <source>
        <dbReference type="ARBA" id="ARBA00022741"/>
    </source>
</evidence>
<feature type="binding site" evidence="5 6">
    <location>
        <begin position="26"/>
        <end position="30"/>
    </location>
    <ligand>
        <name>ATP</name>
        <dbReference type="ChEBI" id="CHEBI:30616"/>
    </ligand>
</feature>
<feature type="short sequence motif" description="RDXXRA motif of the pArg binding pocket involved in allosteric regulation" evidence="5">
    <location>
        <begin position="335"/>
        <end position="340"/>
    </location>
</feature>
<comment type="caution">
    <text evidence="5">Lacks conserved residue(s) required for the propagation of feature annotation.</text>
</comment>
<keyword evidence="5" id="KW-0021">Allosteric enzyme</keyword>
<feature type="binding site" evidence="5 6">
    <location>
        <position position="123"/>
    </location>
    <ligand>
        <name>ATP</name>
        <dbReference type="ChEBI" id="CHEBI:30616"/>
    </ligand>
</feature>
<keyword evidence="3 5" id="KW-0418">Kinase</keyword>
<evidence type="ECO:0000313" key="9">
    <source>
        <dbReference type="EMBL" id="RJP56514.1"/>
    </source>
</evidence>
<evidence type="ECO:0000256" key="5">
    <source>
        <dbReference type="HAMAP-Rule" id="MF_00602"/>
    </source>
</evidence>
<comment type="similarity">
    <text evidence="5 6 7">Belongs to the ATP:guanido phosphotransferase family.</text>
</comment>
<comment type="activity regulation">
    <text evidence="5">Appears to be allosterically activated by the binding of pArg-containing polypeptides to the pArg-binding pocket localized in the C-terminal domain of McsB.</text>
</comment>
<dbReference type="InterPro" id="IPR023660">
    <property type="entry name" value="Arg_Kinase"/>
</dbReference>
<dbReference type="GO" id="GO:0005524">
    <property type="term" value="F:ATP binding"/>
    <property type="evidence" value="ECO:0007669"/>
    <property type="project" value="UniProtKB-UniRule"/>
</dbReference>
<feature type="binding site" evidence="5 6">
    <location>
        <begin position="174"/>
        <end position="178"/>
    </location>
    <ligand>
        <name>ATP</name>
        <dbReference type="ChEBI" id="CHEBI:30616"/>
    </ligand>
</feature>
<feature type="binding site" evidence="6">
    <location>
        <begin position="205"/>
        <end position="210"/>
    </location>
    <ligand>
        <name>ATP</name>
        <dbReference type="ChEBI" id="CHEBI:30616"/>
    </ligand>
</feature>
<dbReference type="Pfam" id="PF00217">
    <property type="entry name" value="ATP-gua_Ptrans"/>
    <property type="match status" value="1"/>
</dbReference>
<feature type="domain" description="Phosphagen kinase C-terminal" evidence="8">
    <location>
        <begin position="23"/>
        <end position="252"/>
    </location>
</feature>
<organism evidence="9 10">
    <name type="scientific">Candidatus Auribacter fodinae</name>
    <dbReference type="NCBI Taxonomy" id="2093366"/>
    <lineage>
        <taxon>Bacteria</taxon>
        <taxon>Pseudomonadati</taxon>
        <taxon>Candidatus Auribacterota</taxon>
        <taxon>Candidatus Auribacteria</taxon>
        <taxon>Candidatus Auribacterales</taxon>
        <taxon>Candidatus Auribacteraceae</taxon>
        <taxon>Candidatus Auribacter</taxon>
    </lineage>
</organism>
<dbReference type="EMBL" id="QZJZ01000094">
    <property type="protein sequence ID" value="RJP56514.1"/>
    <property type="molecule type" value="Genomic_DNA"/>
</dbReference>
<dbReference type="GO" id="GO:0004111">
    <property type="term" value="F:creatine kinase activity"/>
    <property type="evidence" value="ECO:0007669"/>
    <property type="project" value="InterPro"/>
</dbReference>
<dbReference type="PROSITE" id="PS00112">
    <property type="entry name" value="PHOSPHAGEN_KINASE"/>
    <property type="match status" value="1"/>
</dbReference>
<evidence type="ECO:0000256" key="3">
    <source>
        <dbReference type="ARBA" id="ARBA00022777"/>
    </source>
</evidence>
<dbReference type="GO" id="GO:0046314">
    <property type="term" value="P:phosphocreatine biosynthetic process"/>
    <property type="evidence" value="ECO:0007669"/>
    <property type="project" value="InterPro"/>
</dbReference>
<evidence type="ECO:0000256" key="1">
    <source>
        <dbReference type="ARBA" id="ARBA00022679"/>
    </source>
</evidence>
<dbReference type="GO" id="GO:0005615">
    <property type="term" value="C:extracellular space"/>
    <property type="evidence" value="ECO:0007669"/>
    <property type="project" value="TreeGrafter"/>
</dbReference>
<evidence type="ECO:0000313" key="10">
    <source>
        <dbReference type="Proteomes" id="UP000266426"/>
    </source>
</evidence>
<comment type="catalytic activity">
    <reaction evidence="5">
        <text>L-arginyl-[protein] + ATP = N(omega)-phospho-L-arginyl-[protein] + ADP + H(+)</text>
        <dbReference type="Rhea" id="RHEA:43384"/>
        <dbReference type="Rhea" id="RHEA-COMP:10532"/>
        <dbReference type="Rhea" id="RHEA-COMP:10533"/>
        <dbReference type="ChEBI" id="CHEBI:15378"/>
        <dbReference type="ChEBI" id="CHEBI:29965"/>
        <dbReference type="ChEBI" id="CHEBI:30616"/>
        <dbReference type="ChEBI" id="CHEBI:83226"/>
        <dbReference type="ChEBI" id="CHEBI:456216"/>
        <dbReference type="EC" id="2.7.14.1"/>
    </reaction>
</comment>
<evidence type="ECO:0000256" key="7">
    <source>
        <dbReference type="RuleBase" id="RU000505"/>
    </source>
</evidence>
<dbReference type="InterPro" id="IPR022414">
    <property type="entry name" value="ATP-guanido_PTrfase_cat"/>
</dbReference>
<comment type="function">
    <text evidence="5">Catalyzes the specific phosphorylation of arginine residues in proteins.</text>
</comment>
<evidence type="ECO:0000259" key="8">
    <source>
        <dbReference type="PROSITE" id="PS51510"/>
    </source>
</evidence>
<dbReference type="GO" id="GO:1990424">
    <property type="term" value="F:protein arginine kinase activity"/>
    <property type="evidence" value="ECO:0007669"/>
    <property type="project" value="UniProtKB-EC"/>
</dbReference>
<dbReference type="Gene3D" id="3.30.590.10">
    <property type="entry name" value="Glutamine synthetase/guanido kinase, catalytic domain"/>
    <property type="match status" value="1"/>
</dbReference>
<keyword evidence="2 5" id="KW-0547">Nucleotide-binding</keyword>
<accession>A0A3A4QRP6</accession>
<gene>
    <name evidence="5" type="primary">mcsB</name>
    <name evidence="9" type="ORF">C4541_12355</name>
</gene>
<comment type="caution">
    <text evidence="9">The sequence shown here is derived from an EMBL/GenBank/DDBJ whole genome shotgun (WGS) entry which is preliminary data.</text>
</comment>
<dbReference type="NCBIfam" id="NF002194">
    <property type="entry name" value="PRK01059.1-4"/>
    <property type="match status" value="1"/>
</dbReference>
<dbReference type="SUPFAM" id="SSF55931">
    <property type="entry name" value="Glutamine synthetase/guanido kinase"/>
    <property type="match status" value="1"/>
</dbReference>
<dbReference type="AlphaFoldDB" id="A0A3A4QRP6"/>
<dbReference type="PANTHER" id="PTHR11547">
    <property type="entry name" value="ARGININE OR CREATINE KINASE"/>
    <property type="match status" value="1"/>
</dbReference>
<dbReference type="EC" id="2.7.14.1" evidence="5"/>
<dbReference type="InterPro" id="IPR014746">
    <property type="entry name" value="Gln_synth/guanido_kin_cat_dom"/>
</dbReference>
<dbReference type="HAMAP" id="MF_00602">
    <property type="entry name" value="Prot_Arg_kinase"/>
    <property type="match status" value="1"/>
</dbReference>
<keyword evidence="1 5" id="KW-0808">Transferase</keyword>
<dbReference type="PANTHER" id="PTHR11547:SF38">
    <property type="entry name" value="ARGININE KINASE 1-RELATED"/>
    <property type="match status" value="1"/>
</dbReference>